<name>A0A1V3G912_9BACL</name>
<dbReference type="AlphaFoldDB" id="A0A1V3G912"/>
<evidence type="ECO:0000313" key="2">
    <source>
        <dbReference type="Proteomes" id="UP000188597"/>
    </source>
</evidence>
<protein>
    <submittedName>
        <fullName evidence="1">Uncharacterized protein</fullName>
    </submittedName>
</protein>
<proteinExistence type="predicted"/>
<organism evidence="1 2">
    <name type="scientific">Fictibacillus arsenicus</name>
    <dbReference type="NCBI Taxonomy" id="255247"/>
    <lineage>
        <taxon>Bacteria</taxon>
        <taxon>Bacillati</taxon>
        <taxon>Bacillota</taxon>
        <taxon>Bacilli</taxon>
        <taxon>Bacillales</taxon>
        <taxon>Fictibacillaceae</taxon>
        <taxon>Fictibacillus</taxon>
    </lineage>
</organism>
<comment type="caution">
    <text evidence="1">The sequence shown here is derived from an EMBL/GenBank/DDBJ whole genome shotgun (WGS) entry which is preliminary data.</text>
</comment>
<sequence length="71" mass="8182">MRAREDICALGEIYARSGRYMRAREDLGSIGKIIPLQKMTTKESEHKKSGPSFSYAIIKYSYYHNKDGARH</sequence>
<dbReference type="EMBL" id="MQMF01000002">
    <property type="protein sequence ID" value="OOE12899.1"/>
    <property type="molecule type" value="Genomic_DNA"/>
</dbReference>
<reference evidence="1 2" key="1">
    <citation type="submission" date="2016-11" db="EMBL/GenBank/DDBJ databases">
        <authorList>
            <person name="Jaros S."/>
            <person name="Januszkiewicz K."/>
            <person name="Wedrychowicz H."/>
        </authorList>
    </citation>
    <scope>NUCLEOTIDE SEQUENCE [LARGE SCALE GENOMIC DNA]</scope>
    <source>
        <strain evidence="1 2">Con a/3</strain>
    </source>
</reference>
<gene>
    <name evidence="1" type="ORF">UN64_12715</name>
</gene>
<dbReference type="Proteomes" id="UP000188597">
    <property type="component" value="Unassembled WGS sequence"/>
</dbReference>
<accession>A0A1V3G912</accession>
<evidence type="ECO:0000313" key="1">
    <source>
        <dbReference type="EMBL" id="OOE12899.1"/>
    </source>
</evidence>